<feature type="compositionally biased region" description="Basic and acidic residues" evidence="1">
    <location>
        <begin position="171"/>
        <end position="183"/>
    </location>
</feature>
<evidence type="ECO:0000256" key="1">
    <source>
        <dbReference type="SAM" id="MobiDB-lite"/>
    </source>
</evidence>
<keyword evidence="3" id="KW-1185">Reference proteome</keyword>
<evidence type="ECO:0000313" key="2">
    <source>
        <dbReference type="EMBL" id="OZG55701.1"/>
    </source>
</evidence>
<gene>
    <name evidence="2" type="ORF">BTIS_1928</name>
</gene>
<feature type="compositionally biased region" description="Basic residues" evidence="1">
    <location>
        <begin position="205"/>
        <end position="216"/>
    </location>
</feature>
<dbReference type="AlphaFoldDB" id="A0A261F973"/>
<dbReference type="AntiFam" id="ANF00006">
    <property type="entry name" value="Translation of CRISPR region"/>
</dbReference>
<sequence length="216" mass="23086">MCGANSAWTVDVNGESGSSPRVRGKPAPALARPTLVRIIPACAGQTHRDHPCHPSAPDHPRVCGANSPCGPCSPCGPGSSPRVRGKRAILHTHTPQFRIIPACAGQTSPYPFHWGLWSDHPRVCGANLDPVLLAWPVRGSSPRVRGKPGSSPPTADRTRIIPACAGQTDIHPLRRSRESDHPRVCGANSGYWEEGQKPIGSSPRVRGKRRASTRGR</sequence>
<dbReference type="AntiFam" id="ANF00057">
    <property type="entry name" value="Translation of E. coli type CRISPR repeat"/>
</dbReference>
<feature type="region of interest" description="Disordered" evidence="1">
    <location>
        <begin position="164"/>
        <end position="216"/>
    </location>
</feature>
<dbReference type="EMBL" id="MWWV01000017">
    <property type="protein sequence ID" value="OZG55701.1"/>
    <property type="molecule type" value="Genomic_DNA"/>
</dbReference>
<name>A0A261F973_9BIFI</name>
<reference evidence="2 3" key="1">
    <citation type="journal article" date="2017" name="BMC Genomics">
        <title>Comparative genomic and phylogenomic analyses of the Bifidobacteriaceae family.</title>
        <authorList>
            <person name="Lugli G.A."/>
            <person name="Milani C."/>
            <person name="Turroni F."/>
            <person name="Duranti S."/>
            <person name="Mancabelli L."/>
            <person name="Mangifesta M."/>
            <person name="Ferrario C."/>
            <person name="Modesto M."/>
            <person name="Mattarelli P."/>
            <person name="Jiri K."/>
            <person name="van Sinderen D."/>
            <person name="Ventura M."/>
        </authorList>
    </citation>
    <scope>NUCLEOTIDE SEQUENCE [LARGE SCALE GENOMIC DNA]</scope>
    <source>
        <strain evidence="2 3">DSM 100201</strain>
    </source>
</reference>
<accession>A0A261F973</accession>
<protein>
    <submittedName>
        <fullName evidence="2">Uncharacterized protein</fullName>
    </submittedName>
</protein>
<organism evidence="2 3">
    <name type="scientific">Bifidobacterium tissieri</name>
    <dbReference type="NCBI Taxonomy" id="1630162"/>
    <lineage>
        <taxon>Bacteria</taxon>
        <taxon>Bacillati</taxon>
        <taxon>Actinomycetota</taxon>
        <taxon>Actinomycetes</taxon>
        <taxon>Bifidobacteriales</taxon>
        <taxon>Bifidobacteriaceae</taxon>
        <taxon>Bifidobacterium</taxon>
    </lineage>
</organism>
<comment type="caution">
    <text evidence="2">The sequence shown here is derived from an EMBL/GenBank/DDBJ whole genome shotgun (WGS) entry which is preliminary data.</text>
</comment>
<feature type="region of interest" description="Disordered" evidence="1">
    <location>
        <begin position="1"/>
        <end position="27"/>
    </location>
</feature>
<proteinExistence type="predicted"/>
<evidence type="ECO:0000313" key="3">
    <source>
        <dbReference type="Proteomes" id="UP000216444"/>
    </source>
</evidence>
<dbReference type="Proteomes" id="UP000216444">
    <property type="component" value="Unassembled WGS sequence"/>
</dbReference>